<evidence type="ECO:0000259" key="4">
    <source>
        <dbReference type="SMART" id="SM00856"/>
    </source>
</evidence>
<dbReference type="SMART" id="SM00856">
    <property type="entry name" value="PMEI"/>
    <property type="match status" value="1"/>
</dbReference>
<proteinExistence type="inferred from homology"/>
<evidence type="ECO:0000256" key="2">
    <source>
        <dbReference type="ARBA" id="ARBA00038471"/>
    </source>
</evidence>
<dbReference type="Pfam" id="PF04043">
    <property type="entry name" value="PMEI"/>
    <property type="match status" value="1"/>
</dbReference>
<sequence>MNMKFQCSFPLVFLATTTTLLFGSQATAKVSDICSVTDYKPLCRATLKGISDPYKALEAAIDQAIIKTRHAYYLSRTMGSDQNIDICKEMFDSGVTDLESSLKALKVNDKGTLNSQLSAVISYYSTCDDTYSEAGETNPLTKVTGVLTHMVANCLALAEKIH</sequence>
<dbReference type="CDD" id="cd15800">
    <property type="entry name" value="PMEI-like_2"/>
    <property type="match status" value="1"/>
</dbReference>
<dbReference type="OMA" id="DICKEMF"/>
<protein>
    <recommendedName>
        <fullName evidence="4">Pectinesterase inhibitor domain-containing protein</fullName>
    </recommendedName>
</protein>
<feature type="domain" description="Pectinesterase inhibitor" evidence="4">
    <location>
        <begin position="25"/>
        <end position="157"/>
    </location>
</feature>
<gene>
    <name evidence="5" type="ORF">MANES_13G026900</name>
</gene>
<dbReference type="Gene3D" id="1.20.140.40">
    <property type="entry name" value="Invertase/pectin methylesterase inhibitor family protein"/>
    <property type="match status" value="1"/>
</dbReference>
<dbReference type="GO" id="GO:0009827">
    <property type="term" value="P:plant-type cell wall modification"/>
    <property type="evidence" value="ECO:0000318"/>
    <property type="project" value="GO_Central"/>
</dbReference>
<dbReference type="InterPro" id="IPR051955">
    <property type="entry name" value="PME_Inhibitor"/>
</dbReference>
<dbReference type="GO" id="GO:0009505">
    <property type="term" value="C:plant-type cell wall"/>
    <property type="evidence" value="ECO:0000318"/>
    <property type="project" value="GO_Central"/>
</dbReference>
<evidence type="ECO:0000313" key="5">
    <source>
        <dbReference type="EMBL" id="OAY32551.1"/>
    </source>
</evidence>
<dbReference type="SUPFAM" id="SSF101148">
    <property type="entry name" value="Plant invertase/pectin methylesterase inhibitor"/>
    <property type="match status" value="1"/>
</dbReference>
<dbReference type="PANTHER" id="PTHR31080">
    <property type="entry name" value="PECTINESTERASE INHIBITOR-LIKE"/>
    <property type="match status" value="1"/>
</dbReference>
<reference evidence="5" key="1">
    <citation type="submission" date="2016-02" db="EMBL/GenBank/DDBJ databases">
        <title>WGS assembly of Manihot esculenta.</title>
        <authorList>
            <person name="Bredeson J.V."/>
            <person name="Prochnik S.E."/>
            <person name="Lyons J.B."/>
            <person name="Schmutz J."/>
            <person name="Grimwood J."/>
            <person name="Vrebalov J."/>
            <person name="Bart R.S."/>
            <person name="Amuge T."/>
            <person name="Ferguson M.E."/>
            <person name="Green R."/>
            <person name="Putnam N."/>
            <person name="Stites J."/>
            <person name="Rounsley S."/>
            <person name="Rokhsar D.S."/>
        </authorList>
    </citation>
    <scope>NUCLEOTIDE SEQUENCE [LARGE SCALE GENOMIC DNA]</scope>
    <source>
        <tissue evidence="5">Leaf</tissue>
    </source>
</reference>
<feature type="chain" id="PRO_5013220238" description="Pectinesterase inhibitor domain-containing protein" evidence="3">
    <location>
        <begin position="29"/>
        <end position="162"/>
    </location>
</feature>
<evidence type="ECO:0000256" key="3">
    <source>
        <dbReference type="SAM" id="SignalP"/>
    </source>
</evidence>
<dbReference type="GO" id="GO:0004857">
    <property type="term" value="F:enzyme inhibitor activity"/>
    <property type="evidence" value="ECO:0000318"/>
    <property type="project" value="GO_Central"/>
</dbReference>
<keyword evidence="1 3" id="KW-0732">Signal</keyword>
<dbReference type="AlphaFoldDB" id="A0A2C9UNI4"/>
<dbReference type="InterPro" id="IPR035513">
    <property type="entry name" value="Invertase/methylesterase_inhib"/>
</dbReference>
<dbReference type="NCBIfam" id="TIGR01614">
    <property type="entry name" value="PME_inhib"/>
    <property type="match status" value="1"/>
</dbReference>
<organism evidence="5">
    <name type="scientific">Manihot esculenta</name>
    <name type="common">Cassava</name>
    <name type="synonym">Jatropha manihot</name>
    <dbReference type="NCBI Taxonomy" id="3983"/>
    <lineage>
        <taxon>Eukaryota</taxon>
        <taxon>Viridiplantae</taxon>
        <taxon>Streptophyta</taxon>
        <taxon>Embryophyta</taxon>
        <taxon>Tracheophyta</taxon>
        <taxon>Spermatophyta</taxon>
        <taxon>Magnoliopsida</taxon>
        <taxon>eudicotyledons</taxon>
        <taxon>Gunneridae</taxon>
        <taxon>Pentapetalae</taxon>
        <taxon>rosids</taxon>
        <taxon>fabids</taxon>
        <taxon>Malpighiales</taxon>
        <taxon>Euphorbiaceae</taxon>
        <taxon>Crotonoideae</taxon>
        <taxon>Manihoteae</taxon>
        <taxon>Manihot</taxon>
    </lineage>
</organism>
<dbReference type="PANTHER" id="PTHR31080:SF274">
    <property type="entry name" value="PECTINESTERASE_PECTINESTERASE INHIBITOR 26"/>
    <property type="match status" value="1"/>
</dbReference>
<accession>A0A2C9UNI4</accession>
<dbReference type="EMBL" id="CM004399">
    <property type="protein sequence ID" value="OAY32551.1"/>
    <property type="molecule type" value="Genomic_DNA"/>
</dbReference>
<comment type="similarity">
    <text evidence="2">Belongs to the PMEI family.</text>
</comment>
<evidence type="ECO:0000256" key="1">
    <source>
        <dbReference type="ARBA" id="ARBA00022729"/>
    </source>
</evidence>
<name>A0A2C9UNI4_MANES</name>
<dbReference type="InterPro" id="IPR006501">
    <property type="entry name" value="Pectinesterase_inhib_dom"/>
</dbReference>
<feature type="signal peptide" evidence="3">
    <location>
        <begin position="1"/>
        <end position="28"/>
    </location>
</feature>